<keyword evidence="6" id="KW-0732">Signal</keyword>
<feature type="compositionally biased region" description="Low complexity" evidence="5">
    <location>
        <begin position="233"/>
        <end position="242"/>
    </location>
</feature>
<dbReference type="OrthoDB" id="6372431at2759"/>
<evidence type="ECO:0000256" key="5">
    <source>
        <dbReference type="SAM" id="MobiDB-lite"/>
    </source>
</evidence>
<keyword evidence="4" id="KW-0067">ATP-binding</keyword>
<dbReference type="Gene3D" id="3.30.420.150">
    <property type="entry name" value="Exopolyphosphatase. Domain 2"/>
    <property type="match status" value="1"/>
</dbReference>
<evidence type="ECO:0000313" key="8">
    <source>
        <dbReference type="Proteomes" id="UP001153069"/>
    </source>
</evidence>
<protein>
    <submittedName>
        <fullName evidence="7">Nucleoside-diphosphatase mig-23</fullName>
    </submittedName>
</protein>
<dbReference type="Gene3D" id="3.30.420.40">
    <property type="match status" value="1"/>
</dbReference>
<sequence>MMNLPSIIAVTLLIVLGVCIGQDDVSFTEEPLSPYLVVIDGGSTGSRLHIFQFIHDKESASYQCERRGSSRANVPMSSFAPEEDELLDPEVVAAHMLPPFEFAADVIPPEYHNTTIVKYQATAGMRLLTEQQQEAVYDALYLGLMQSESFVFKGIERNDIATLSGSLEGYYGAVAANFLSGIIEANLQVVRKDDDLNNQQTHPIGALDMGGSSTQIVYLTEQVDNGSHSCANSPPDSTGSSGDDPESYGDEEFPQTCPSDLVDQPMLQGDQFFSTSYLAYGVDQFRERLWDTLISGRLAQDHSDSCDTKVILYPCGFKGHQITWNDFTLIGTGDAGECTKQVQRLLPHPEEAIDNHHEHSGRVVGGIEHPTVRGRFFAMSLYFFTLDSLRVLSSHDDLDTAWPQPSINELTDALEGLCSRAWQGDLEEIQHNAHQFTRAEVLPHRCFESCYMVSLLRDGFGFHPESRDITFTFLVDGSEVEWSLGMSLELYSLKASSKNMSVHMDATCHDQNVTSQQMEAALPEVQASTFGLVQGSD</sequence>
<evidence type="ECO:0000256" key="4">
    <source>
        <dbReference type="PIRSR" id="PIRSR600407-2"/>
    </source>
</evidence>
<evidence type="ECO:0000256" key="3">
    <source>
        <dbReference type="PIRSR" id="PIRSR600407-1"/>
    </source>
</evidence>
<dbReference type="GO" id="GO:0016020">
    <property type="term" value="C:membrane"/>
    <property type="evidence" value="ECO:0007669"/>
    <property type="project" value="TreeGrafter"/>
</dbReference>
<dbReference type="PANTHER" id="PTHR11782">
    <property type="entry name" value="ADENOSINE/GUANOSINE DIPHOSPHATASE"/>
    <property type="match status" value="1"/>
</dbReference>
<comment type="similarity">
    <text evidence="1">Belongs to the GDA1/CD39 NTPase family.</text>
</comment>
<evidence type="ECO:0000256" key="6">
    <source>
        <dbReference type="SAM" id="SignalP"/>
    </source>
</evidence>
<keyword evidence="8" id="KW-1185">Reference proteome</keyword>
<proteinExistence type="inferred from homology"/>
<reference evidence="7" key="1">
    <citation type="submission" date="2020-06" db="EMBL/GenBank/DDBJ databases">
        <authorList>
            <consortium name="Plant Systems Biology data submission"/>
        </authorList>
    </citation>
    <scope>NUCLEOTIDE SEQUENCE</scope>
    <source>
        <strain evidence="7">D6</strain>
    </source>
</reference>
<dbReference type="AlphaFoldDB" id="A0A9N8EHC9"/>
<dbReference type="InterPro" id="IPR000407">
    <property type="entry name" value="GDA1_CD39_NTPase"/>
</dbReference>
<feature type="active site" description="Proton acceptor" evidence="3">
    <location>
        <position position="168"/>
    </location>
</feature>
<feature type="signal peptide" evidence="6">
    <location>
        <begin position="1"/>
        <end position="21"/>
    </location>
</feature>
<dbReference type="EMBL" id="CAICTM010001098">
    <property type="protein sequence ID" value="CAB9520410.1"/>
    <property type="molecule type" value="Genomic_DNA"/>
</dbReference>
<evidence type="ECO:0000313" key="7">
    <source>
        <dbReference type="EMBL" id="CAB9520410.1"/>
    </source>
</evidence>
<dbReference type="GO" id="GO:0009134">
    <property type="term" value="P:nucleoside diphosphate catabolic process"/>
    <property type="evidence" value="ECO:0007669"/>
    <property type="project" value="TreeGrafter"/>
</dbReference>
<accession>A0A9N8EHC9</accession>
<dbReference type="PANTHER" id="PTHR11782:SF83">
    <property type="entry name" value="GUANOSINE-DIPHOSPHATASE"/>
    <property type="match status" value="1"/>
</dbReference>
<feature type="compositionally biased region" description="Acidic residues" evidence="5">
    <location>
        <begin position="243"/>
        <end position="253"/>
    </location>
</feature>
<dbReference type="CDD" id="cd24003">
    <property type="entry name" value="ASKHA_NBD_GDA1_CD39_NTPase"/>
    <property type="match status" value="1"/>
</dbReference>
<dbReference type="GO" id="GO:0017110">
    <property type="term" value="F:nucleoside diphosphate phosphatase activity"/>
    <property type="evidence" value="ECO:0007669"/>
    <property type="project" value="TreeGrafter"/>
</dbReference>
<organism evidence="7 8">
    <name type="scientific">Seminavis robusta</name>
    <dbReference type="NCBI Taxonomy" id="568900"/>
    <lineage>
        <taxon>Eukaryota</taxon>
        <taxon>Sar</taxon>
        <taxon>Stramenopiles</taxon>
        <taxon>Ochrophyta</taxon>
        <taxon>Bacillariophyta</taxon>
        <taxon>Bacillariophyceae</taxon>
        <taxon>Bacillariophycidae</taxon>
        <taxon>Naviculales</taxon>
        <taxon>Naviculaceae</taxon>
        <taxon>Seminavis</taxon>
    </lineage>
</organism>
<dbReference type="Proteomes" id="UP001153069">
    <property type="component" value="Unassembled WGS sequence"/>
</dbReference>
<dbReference type="Pfam" id="PF01150">
    <property type="entry name" value="GDA1_CD39"/>
    <property type="match status" value="2"/>
</dbReference>
<name>A0A9N8EHC9_9STRA</name>
<keyword evidence="4" id="KW-0547">Nucleotide-binding</keyword>
<feature type="region of interest" description="Disordered" evidence="5">
    <location>
        <begin position="226"/>
        <end position="261"/>
    </location>
</feature>
<evidence type="ECO:0000256" key="2">
    <source>
        <dbReference type="ARBA" id="ARBA00022801"/>
    </source>
</evidence>
<evidence type="ECO:0000256" key="1">
    <source>
        <dbReference type="ARBA" id="ARBA00009283"/>
    </source>
</evidence>
<keyword evidence="2" id="KW-0378">Hydrolase</keyword>
<feature type="chain" id="PRO_5040267355" evidence="6">
    <location>
        <begin position="22"/>
        <end position="537"/>
    </location>
</feature>
<comment type="caution">
    <text evidence="7">The sequence shown here is derived from an EMBL/GenBank/DDBJ whole genome shotgun (WGS) entry which is preliminary data.</text>
</comment>
<dbReference type="GO" id="GO:0005524">
    <property type="term" value="F:ATP binding"/>
    <property type="evidence" value="ECO:0007669"/>
    <property type="project" value="UniProtKB-KW"/>
</dbReference>
<gene>
    <name evidence="7" type="ORF">SEMRO_1100_G241270.1</name>
</gene>
<feature type="binding site" evidence="4">
    <location>
        <begin position="211"/>
        <end position="215"/>
    </location>
    <ligand>
        <name>ATP</name>
        <dbReference type="ChEBI" id="CHEBI:30616"/>
    </ligand>
</feature>